<protein>
    <recommendedName>
        <fullName evidence="4">Outer membrane protein beta-barrel domain-containing protein</fullName>
    </recommendedName>
</protein>
<proteinExistence type="predicted"/>
<accession>A0A514CIP6</accession>
<gene>
    <name evidence="2" type="ORF">FKX85_11815</name>
</gene>
<organism evidence="2 3">
    <name type="scientific">Echinicola soli</name>
    <dbReference type="NCBI Taxonomy" id="2591634"/>
    <lineage>
        <taxon>Bacteria</taxon>
        <taxon>Pseudomonadati</taxon>
        <taxon>Bacteroidota</taxon>
        <taxon>Cytophagia</taxon>
        <taxon>Cytophagales</taxon>
        <taxon>Cyclobacteriaceae</taxon>
        <taxon>Echinicola</taxon>
    </lineage>
</organism>
<keyword evidence="1" id="KW-0732">Signal</keyword>
<evidence type="ECO:0000313" key="3">
    <source>
        <dbReference type="Proteomes" id="UP000316614"/>
    </source>
</evidence>
<dbReference type="EMBL" id="CP041253">
    <property type="protein sequence ID" value="QDH79685.1"/>
    <property type="molecule type" value="Genomic_DNA"/>
</dbReference>
<dbReference type="AlphaFoldDB" id="A0A514CIP6"/>
<evidence type="ECO:0008006" key="4">
    <source>
        <dbReference type="Google" id="ProtNLM"/>
    </source>
</evidence>
<dbReference type="Proteomes" id="UP000316614">
    <property type="component" value="Chromosome"/>
</dbReference>
<evidence type="ECO:0000256" key="1">
    <source>
        <dbReference type="SAM" id="SignalP"/>
    </source>
</evidence>
<name>A0A514CIP6_9BACT</name>
<keyword evidence="3" id="KW-1185">Reference proteome</keyword>
<evidence type="ECO:0000313" key="2">
    <source>
        <dbReference type="EMBL" id="QDH79685.1"/>
    </source>
</evidence>
<dbReference type="KEGG" id="echi:FKX85_11815"/>
<feature type="signal peptide" evidence="1">
    <location>
        <begin position="1"/>
        <end position="19"/>
    </location>
</feature>
<reference evidence="2 3" key="1">
    <citation type="submission" date="2019-06" db="EMBL/GenBank/DDBJ databases">
        <title>Echinicola alkalisoli sp. nov. isolated from saline soil.</title>
        <authorList>
            <person name="Sun J.-Q."/>
            <person name="Xu L."/>
        </authorList>
    </citation>
    <scope>NUCLEOTIDE SEQUENCE [LARGE SCALE GENOMIC DNA]</scope>
    <source>
        <strain evidence="2 3">LN3S3</strain>
    </source>
</reference>
<dbReference type="OrthoDB" id="966005at2"/>
<sequence>MKKILIVAVGLLLAVHVSAQERKSPRAENVFAEFGGPGLFTFNYDTRFKGESTGLGARAGIGYIAIDNYNLLTIPIGLNYLMGNEDDGKYFEVGINATFTSAEDNLFEDDDPEADGSMVLGSLVFGYRKQPNDGGFTFRAGLSPYFSSNYFYPFVPYLSFGYAF</sequence>
<dbReference type="RefSeq" id="WP_141614927.1">
    <property type="nucleotide sequence ID" value="NZ_CP041253.1"/>
</dbReference>
<feature type="chain" id="PRO_5021991345" description="Outer membrane protein beta-barrel domain-containing protein" evidence="1">
    <location>
        <begin position="20"/>
        <end position="164"/>
    </location>
</feature>